<sequence length="107" mass="12397">MKKIMTIVFVLLLGMLIVACSSEESKSYSVKINGEEKTVTGKFVDIIAKRDLVLKRPYPNVPPKYEITFDKEPIKIWVYEGNKMVKNKTAWYEISEEEYSTIQNEAK</sequence>
<dbReference type="EMBL" id="BNDS01000013">
    <property type="protein sequence ID" value="GHH99581.1"/>
    <property type="molecule type" value="Genomic_DNA"/>
</dbReference>
<keyword evidence="2" id="KW-1185">Reference proteome</keyword>
<organism evidence="1 2">
    <name type="scientific">Neobacillus kokaensis</name>
    <dbReference type="NCBI Taxonomy" id="2759023"/>
    <lineage>
        <taxon>Bacteria</taxon>
        <taxon>Bacillati</taxon>
        <taxon>Bacillota</taxon>
        <taxon>Bacilli</taxon>
        <taxon>Bacillales</taxon>
        <taxon>Bacillaceae</taxon>
        <taxon>Neobacillus</taxon>
    </lineage>
</organism>
<evidence type="ECO:0000313" key="1">
    <source>
        <dbReference type="EMBL" id="GHH99581.1"/>
    </source>
</evidence>
<name>A0ABQ3NAK4_9BACI</name>
<protein>
    <recommendedName>
        <fullName evidence="3">DUF3221 domain-containing protein</fullName>
    </recommendedName>
</protein>
<reference evidence="1 2" key="1">
    <citation type="journal article" date="2022" name="Int. J. Syst. Evol. Microbiol.">
        <title>Neobacillus kokaensis sp. nov., isolated from soil.</title>
        <authorList>
            <person name="Yuki K."/>
            <person name="Matsubara H."/>
            <person name="Yamaguchi S."/>
        </authorList>
    </citation>
    <scope>NUCLEOTIDE SEQUENCE [LARGE SCALE GENOMIC DNA]</scope>
    <source>
        <strain evidence="1 2">LOB 377</strain>
    </source>
</reference>
<comment type="caution">
    <text evidence="1">The sequence shown here is derived from an EMBL/GenBank/DDBJ whole genome shotgun (WGS) entry which is preliminary data.</text>
</comment>
<evidence type="ECO:0008006" key="3">
    <source>
        <dbReference type="Google" id="ProtNLM"/>
    </source>
</evidence>
<proteinExistence type="predicted"/>
<accession>A0ABQ3NAK4</accession>
<evidence type="ECO:0000313" key="2">
    <source>
        <dbReference type="Proteomes" id="UP000637074"/>
    </source>
</evidence>
<dbReference type="RefSeq" id="WP_191274373.1">
    <property type="nucleotide sequence ID" value="NZ_BNDS01000013.1"/>
</dbReference>
<dbReference type="Proteomes" id="UP000637074">
    <property type="component" value="Unassembled WGS sequence"/>
</dbReference>
<dbReference type="PROSITE" id="PS51257">
    <property type="entry name" value="PROKAR_LIPOPROTEIN"/>
    <property type="match status" value="1"/>
</dbReference>
<gene>
    <name evidence="1" type="ORF">AM1BK_31240</name>
</gene>